<dbReference type="PROSITE" id="PS51257">
    <property type="entry name" value="PROKAR_LIPOPROTEIN"/>
    <property type="match status" value="1"/>
</dbReference>
<comment type="caution">
    <text evidence="2">The sequence shown here is derived from an EMBL/GenBank/DDBJ whole genome shotgun (WGS) entry which is preliminary data.</text>
</comment>
<keyword evidence="3" id="KW-1185">Reference proteome</keyword>
<evidence type="ECO:0000313" key="3">
    <source>
        <dbReference type="Proteomes" id="UP001529369"/>
    </source>
</evidence>
<protein>
    <submittedName>
        <fullName evidence="2">Uncharacterized protein</fullName>
    </submittedName>
</protein>
<feature type="region of interest" description="Disordered" evidence="1">
    <location>
        <begin position="23"/>
        <end position="42"/>
    </location>
</feature>
<feature type="compositionally biased region" description="Gly residues" evidence="1">
    <location>
        <begin position="33"/>
        <end position="42"/>
    </location>
</feature>
<dbReference type="RefSeq" id="WP_290318591.1">
    <property type="nucleotide sequence ID" value="NZ_JAUFPN010000180.1"/>
</dbReference>
<sequence length="42" mass="4168">MHLLRLMILLGLAFVTACGPLQPASGPPSYGRGNAGGTNSGA</sequence>
<proteinExistence type="predicted"/>
<accession>A0ABT8A9Z8</accession>
<gene>
    <name evidence="2" type="ORF">QWZ14_19915</name>
</gene>
<dbReference type="Proteomes" id="UP001529369">
    <property type="component" value="Unassembled WGS sequence"/>
</dbReference>
<name>A0ABT8A9Z8_9PROT</name>
<evidence type="ECO:0000256" key="1">
    <source>
        <dbReference type="SAM" id="MobiDB-lite"/>
    </source>
</evidence>
<organism evidence="2 3">
    <name type="scientific">Paeniroseomonas aquatica</name>
    <dbReference type="NCBI Taxonomy" id="373043"/>
    <lineage>
        <taxon>Bacteria</taxon>
        <taxon>Pseudomonadati</taxon>
        <taxon>Pseudomonadota</taxon>
        <taxon>Alphaproteobacteria</taxon>
        <taxon>Acetobacterales</taxon>
        <taxon>Acetobacteraceae</taxon>
        <taxon>Paeniroseomonas</taxon>
    </lineage>
</organism>
<reference evidence="3" key="1">
    <citation type="journal article" date="2019" name="Int. J. Syst. Evol. Microbiol.">
        <title>The Global Catalogue of Microorganisms (GCM) 10K type strain sequencing project: providing services to taxonomists for standard genome sequencing and annotation.</title>
        <authorList>
            <consortium name="The Broad Institute Genomics Platform"/>
            <consortium name="The Broad Institute Genome Sequencing Center for Infectious Disease"/>
            <person name="Wu L."/>
            <person name="Ma J."/>
        </authorList>
    </citation>
    <scope>NUCLEOTIDE SEQUENCE [LARGE SCALE GENOMIC DNA]</scope>
    <source>
        <strain evidence="3">CECT 7131</strain>
    </source>
</reference>
<evidence type="ECO:0000313" key="2">
    <source>
        <dbReference type="EMBL" id="MDN3566647.1"/>
    </source>
</evidence>
<dbReference type="EMBL" id="JAUFPN010000180">
    <property type="protein sequence ID" value="MDN3566647.1"/>
    <property type="molecule type" value="Genomic_DNA"/>
</dbReference>